<evidence type="ECO:0000313" key="3">
    <source>
        <dbReference type="Proteomes" id="UP000295334"/>
    </source>
</evidence>
<sequence>MSPGWDALVQGDYQALFPLPWRRKAGIRYVFQPFLTAQLGLFANAPDPALLGRFIEAIPKHFRLVELPLNAGNKLAVPGAASRLRANYVLDLSPGYDELRAAYRENIRRNIRKALQYGCSEEKGTPLADIIELGRAHSSDEQGLASFSRLYTKLEGRGQACTRGIRGRDGALLASAVFLRDSRRAYYLLVGNHPNGRTLGASHLLIDAFIREHAGTPLLLDFEGSDLRNLAFFYQSFGAREELYPQLMINRLPWWVKLFKDR</sequence>
<dbReference type="RefSeq" id="WP_131447192.1">
    <property type="nucleotide sequence ID" value="NZ_SJZI01000008.1"/>
</dbReference>
<dbReference type="SUPFAM" id="SSF55729">
    <property type="entry name" value="Acyl-CoA N-acyltransferases (Nat)"/>
    <property type="match status" value="1"/>
</dbReference>
<dbReference type="Gene3D" id="3.40.630.30">
    <property type="match status" value="1"/>
</dbReference>
<dbReference type="Proteomes" id="UP000295334">
    <property type="component" value="Unassembled WGS sequence"/>
</dbReference>
<dbReference type="AlphaFoldDB" id="A0A4R1BJB4"/>
<feature type="domain" description="BioF2-like acetyltransferase" evidence="1">
    <location>
        <begin position="103"/>
        <end position="214"/>
    </location>
</feature>
<dbReference type="GO" id="GO:0016740">
    <property type="term" value="F:transferase activity"/>
    <property type="evidence" value="ECO:0007669"/>
    <property type="project" value="UniProtKB-KW"/>
</dbReference>
<dbReference type="InterPro" id="IPR038740">
    <property type="entry name" value="BioF2-like_GNAT_dom"/>
</dbReference>
<accession>A0A4R1BJB4</accession>
<evidence type="ECO:0000313" key="2">
    <source>
        <dbReference type="EMBL" id="TCJ17413.1"/>
    </source>
</evidence>
<dbReference type="EMBL" id="SJZI01000008">
    <property type="protein sequence ID" value="TCJ17413.1"/>
    <property type="molecule type" value="Genomic_DNA"/>
</dbReference>
<dbReference type="Pfam" id="PF13480">
    <property type="entry name" value="Acetyltransf_6"/>
    <property type="match status" value="1"/>
</dbReference>
<dbReference type="InterPro" id="IPR016181">
    <property type="entry name" value="Acyl_CoA_acyltransferase"/>
</dbReference>
<name>A0A4R1BJB4_9BACT</name>
<evidence type="ECO:0000259" key="1">
    <source>
        <dbReference type="Pfam" id="PF13480"/>
    </source>
</evidence>
<dbReference type="OrthoDB" id="1113003at2"/>
<gene>
    <name evidence="2" type="ORF">EPD60_04265</name>
</gene>
<comment type="caution">
    <text evidence="2">The sequence shown here is derived from an EMBL/GenBank/DDBJ whole genome shotgun (WGS) entry which is preliminary data.</text>
</comment>
<organism evidence="2 3">
    <name type="scientific">Flaviaesturariibacter flavus</name>
    <dbReference type="NCBI Taxonomy" id="2502780"/>
    <lineage>
        <taxon>Bacteria</taxon>
        <taxon>Pseudomonadati</taxon>
        <taxon>Bacteroidota</taxon>
        <taxon>Chitinophagia</taxon>
        <taxon>Chitinophagales</taxon>
        <taxon>Chitinophagaceae</taxon>
        <taxon>Flaviaestuariibacter</taxon>
    </lineage>
</organism>
<protein>
    <submittedName>
        <fullName evidence="2">GNAT family N-acetyltransferase</fullName>
    </submittedName>
</protein>
<proteinExistence type="predicted"/>
<reference evidence="2 3" key="1">
    <citation type="submission" date="2019-03" db="EMBL/GenBank/DDBJ databases">
        <authorList>
            <person name="Kim M.K.M."/>
        </authorList>
    </citation>
    <scope>NUCLEOTIDE SEQUENCE [LARGE SCALE GENOMIC DNA]</scope>
    <source>
        <strain evidence="2 3">17J68-12</strain>
    </source>
</reference>
<keyword evidence="3" id="KW-1185">Reference proteome</keyword>
<keyword evidence="2" id="KW-0808">Transferase</keyword>